<dbReference type="Pfam" id="PF10517">
    <property type="entry name" value="DM13"/>
    <property type="match status" value="1"/>
</dbReference>
<evidence type="ECO:0000259" key="2">
    <source>
        <dbReference type="PROSITE" id="PS51549"/>
    </source>
</evidence>
<dbReference type="EMBL" id="CP110226">
    <property type="protein sequence ID" value="UZD21609.1"/>
    <property type="molecule type" value="Genomic_DNA"/>
</dbReference>
<evidence type="ECO:0000256" key="1">
    <source>
        <dbReference type="SAM" id="SignalP"/>
    </source>
</evidence>
<dbReference type="PROSITE" id="PS51257">
    <property type="entry name" value="PROKAR_LIPOPROTEIN"/>
    <property type="match status" value="1"/>
</dbReference>
<gene>
    <name evidence="3" type="ORF">OM944_13160</name>
</gene>
<dbReference type="RefSeq" id="WP_264808081.1">
    <property type="nucleotide sequence ID" value="NZ_CP110226.1"/>
</dbReference>
<protein>
    <submittedName>
        <fullName evidence="3">DM13 domain-containing protein</fullName>
    </submittedName>
</protein>
<feature type="signal peptide" evidence="1">
    <location>
        <begin position="1"/>
        <end position="20"/>
    </location>
</feature>
<name>A0ABY6MHF4_9BACT</name>
<keyword evidence="4" id="KW-1185">Reference proteome</keyword>
<dbReference type="Proteomes" id="UP001163156">
    <property type="component" value="Chromosome"/>
</dbReference>
<reference evidence="3" key="1">
    <citation type="submission" date="2022-10" db="EMBL/GenBank/DDBJ databases">
        <title>Algoriphagus sp. a novel bacteria isolate from halophytes salicornia europaea.</title>
        <authorList>
            <person name="Peng Y."/>
            <person name="Jiang L."/>
            <person name="Lee J."/>
        </authorList>
    </citation>
    <scope>NUCLEOTIDE SEQUENCE</scope>
    <source>
        <strain evidence="3">TR-M5</strain>
    </source>
</reference>
<dbReference type="InterPro" id="IPR019545">
    <property type="entry name" value="DM13_domain"/>
</dbReference>
<sequence>MNIKLLLLLFSLAALSSCMKNEDMDLPMDMDDMEMSSEMQEENTSMYMGEFIADAHPTSGKAKADTSTKILSFTDFKSDDGPLLEVYLATDTQATEFISLGALKGLEGDYEYDLPENVDLVKYQYVLIWCVDFSVNFGYAKIEM</sequence>
<feature type="chain" id="PRO_5046407997" evidence="1">
    <location>
        <begin position="21"/>
        <end position="144"/>
    </location>
</feature>
<evidence type="ECO:0000313" key="3">
    <source>
        <dbReference type="EMBL" id="UZD21609.1"/>
    </source>
</evidence>
<evidence type="ECO:0000313" key="4">
    <source>
        <dbReference type="Proteomes" id="UP001163156"/>
    </source>
</evidence>
<organism evidence="3 4">
    <name type="scientific">Algoriphagus halophytocola</name>
    <dbReference type="NCBI Taxonomy" id="2991499"/>
    <lineage>
        <taxon>Bacteria</taxon>
        <taxon>Pseudomonadati</taxon>
        <taxon>Bacteroidota</taxon>
        <taxon>Cytophagia</taxon>
        <taxon>Cytophagales</taxon>
        <taxon>Cyclobacteriaceae</taxon>
        <taxon>Algoriphagus</taxon>
    </lineage>
</organism>
<accession>A0ABY6MHF4</accession>
<feature type="domain" description="DM13" evidence="2">
    <location>
        <begin position="43"/>
        <end position="143"/>
    </location>
</feature>
<dbReference type="PROSITE" id="PS51549">
    <property type="entry name" value="DM13"/>
    <property type="match status" value="1"/>
</dbReference>
<keyword evidence="1" id="KW-0732">Signal</keyword>
<proteinExistence type="predicted"/>